<proteinExistence type="predicted"/>
<feature type="chain" id="PRO_5031194317" evidence="1">
    <location>
        <begin position="19"/>
        <end position="137"/>
    </location>
</feature>
<name>A0A7W7NZX5_PSENT</name>
<dbReference type="RefSeq" id="WP_184585932.1">
    <property type="nucleotide sequence ID" value="NZ_JACHLI010000001.1"/>
</dbReference>
<keyword evidence="1" id="KW-0732">Signal</keyword>
<dbReference type="EMBL" id="JACHLI010000001">
    <property type="protein sequence ID" value="MBB4861682.1"/>
    <property type="molecule type" value="Genomic_DNA"/>
</dbReference>
<feature type="signal peptide" evidence="1">
    <location>
        <begin position="1"/>
        <end position="18"/>
    </location>
</feature>
<gene>
    <name evidence="2" type="ORF">HNP46_000493</name>
</gene>
<protein>
    <submittedName>
        <fullName evidence="2">Uncharacterized protein</fullName>
    </submittedName>
</protein>
<dbReference type="Proteomes" id="UP000566995">
    <property type="component" value="Unassembled WGS sequence"/>
</dbReference>
<evidence type="ECO:0000256" key="1">
    <source>
        <dbReference type="SAM" id="SignalP"/>
    </source>
</evidence>
<evidence type="ECO:0000313" key="3">
    <source>
        <dbReference type="Proteomes" id="UP000566995"/>
    </source>
</evidence>
<sequence>MKRIALGLAVAASLAVVAYFSLKQPACPNDRKAACEQADGLAEQFNSIAIQDSGERKITVDQWRLTYRVEMQGSISMMQPESFAKWAKAYKGLWCEASYIRSFLQAGGEFRVLIVDDEGEDKAQSILLSCDDYGQAK</sequence>
<dbReference type="AlphaFoldDB" id="A0A7W7NZX5"/>
<comment type="caution">
    <text evidence="2">The sequence shown here is derived from an EMBL/GenBank/DDBJ whole genome shotgun (WGS) entry which is preliminary data.</text>
</comment>
<evidence type="ECO:0000313" key="2">
    <source>
        <dbReference type="EMBL" id="MBB4861682.1"/>
    </source>
</evidence>
<organism evidence="2 3">
    <name type="scientific">Pseudomonas nitroreducens</name>
    <dbReference type="NCBI Taxonomy" id="46680"/>
    <lineage>
        <taxon>Bacteria</taxon>
        <taxon>Pseudomonadati</taxon>
        <taxon>Pseudomonadota</taxon>
        <taxon>Gammaproteobacteria</taxon>
        <taxon>Pseudomonadales</taxon>
        <taxon>Pseudomonadaceae</taxon>
        <taxon>Pseudomonas</taxon>
    </lineage>
</organism>
<reference evidence="2 3" key="1">
    <citation type="submission" date="2020-08" db="EMBL/GenBank/DDBJ databases">
        <title>Functional genomics of gut bacteria from endangered species of beetles.</title>
        <authorList>
            <person name="Carlos-Shanley C."/>
        </authorList>
    </citation>
    <scope>NUCLEOTIDE SEQUENCE [LARGE SCALE GENOMIC DNA]</scope>
    <source>
        <strain evidence="2 3">S00179</strain>
    </source>
</reference>
<accession>A0A7W7NZX5</accession>